<dbReference type="RefSeq" id="WP_007200350.1">
    <property type="nucleotide sequence ID" value="NZ_AKKV01000008.1"/>
</dbReference>
<dbReference type="GO" id="GO:0006629">
    <property type="term" value="P:lipid metabolic process"/>
    <property type="evidence" value="ECO:0007669"/>
    <property type="project" value="InterPro"/>
</dbReference>
<dbReference type="STRING" id="1196324.A374_01219"/>
<dbReference type="CDD" id="cd00741">
    <property type="entry name" value="Lipase"/>
    <property type="match status" value="1"/>
</dbReference>
<gene>
    <name evidence="1" type="ORF">A374_01219</name>
</gene>
<organism evidence="1 2">
    <name type="scientific">Fictibacillus macauensis ZFHKF-1</name>
    <dbReference type="NCBI Taxonomy" id="1196324"/>
    <lineage>
        <taxon>Bacteria</taxon>
        <taxon>Bacillati</taxon>
        <taxon>Bacillota</taxon>
        <taxon>Bacilli</taxon>
        <taxon>Bacillales</taxon>
        <taxon>Fictibacillaceae</taxon>
        <taxon>Fictibacillus</taxon>
    </lineage>
</organism>
<dbReference type="Proteomes" id="UP000004080">
    <property type="component" value="Unassembled WGS sequence"/>
</dbReference>
<name>I8J629_9BACL</name>
<dbReference type="AlphaFoldDB" id="I8J629"/>
<dbReference type="EMBL" id="AKKV01000008">
    <property type="protein sequence ID" value="EIT87261.1"/>
    <property type="molecule type" value="Genomic_DNA"/>
</dbReference>
<dbReference type="InterPro" id="IPR029058">
    <property type="entry name" value="AB_hydrolase_fold"/>
</dbReference>
<comment type="caution">
    <text evidence="1">The sequence shown here is derived from an EMBL/GenBank/DDBJ whole genome shotgun (WGS) entry which is preliminary data.</text>
</comment>
<dbReference type="PATRIC" id="fig|1196324.3.peg.243"/>
<evidence type="ECO:0000313" key="2">
    <source>
        <dbReference type="Proteomes" id="UP000004080"/>
    </source>
</evidence>
<dbReference type="Pfam" id="PF26363">
    <property type="entry name" value="Phospholipase-like"/>
    <property type="match status" value="1"/>
</dbReference>
<sequence>MSIVVDPLDSIRNMLRKNPIASDEDYFHLCQQVYDNSTLSLGAEIKGHNGNVWKVIEWKDTLKEDGKNGMQAIAVVPLEDFELGKTQYNTITYVFRGTEPTRLDGDLTADIHQITIGHNKVRHEPPSMLTNKHANIKTKAPLETQFDDALQWVKQLNEAYQPKYVSVTGHSLGGGLAQFTAAELNLYATTYAAPNIYRLLSKEGKLRVKNGTMQSKVKDFVHSNDWVGNFEQFGAQSIGKQYHVKGTGKFDPVMSPIGLGGHPMTSYAGMFNKDGSIQLKIQPEEVMKEARRLGEVAEILYRVEQNIRSFQREQEVEVTRIKAKFHSKAGGGEEYSLLSPSDVDDIITDMALHRRVGIDLFYDIDLAQDLLHLLKKNHESLGEFSLKVEQAAQSMQDKDFDLSQAFKGMVK</sequence>
<proteinExistence type="predicted"/>
<dbReference type="Gene3D" id="3.40.50.1820">
    <property type="entry name" value="alpha/beta hydrolase"/>
    <property type="match status" value="1"/>
</dbReference>
<dbReference type="OrthoDB" id="6450827at2"/>
<reference evidence="1 2" key="1">
    <citation type="journal article" date="2012" name="J. Bacteriol.">
        <title>Genome of Bacillus macauensis ZFHKF-1, a Long-Chain-Forming Bacterium.</title>
        <authorList>
            <person name="Cai L."/>
            <person name="Zhang T."/>
        </authorList>
    </citation>
    <scope>NUCLEOTIDE SEQUENCE [LARGE SCALE GENOMIC DNA]</scope>
    <source>
        <strain evidence="1 2">ZFHKF-1</strain>
    </source>
</reference>
<accession>I8J629</accession>
<protein>
    <submittedName>
        <fullName evidence="1">Cytoplasmic protein</fullName>
    </submittedName>
</protein>
<dbReference type="eggNOG" id="COG5153">
    <property type="taxonomic scope" value="Bacteria"/>
</dbReference>
<keyword evidence="2" id="KW-1185">Reference proteome</keyword>
<dbReference type="SUPFAM" id="SSF53474">
    <property type="entry name" value="alpha/beta-Hydrolases"/>
    <property type="match status" value="1"/>
</dbReference>
<evidence type="ECO:0000313" key="1">
    <source>
        <dbReference type="EMBL" id="EIT87261.1"/>
    </source>
</evidence>